<evidence type="ECO:0000256" key="2">
    <source>
        <dbReference type="ARBA" id="ARBA00022723"/>
    </source>
</evidence>
<feature type="domain" description="UBA" evidence="7">
    <location>
        <begin position="304"/>
        <end position="344"/>
    </location>
</feature>
<dbReference type="AlphaFoldDB" id="A0AAU9K0V5"/>
<comment type="caution">
    <text evidence="10">The sequence shown here is derived from an EMBL/GenBank/DDBJ whole genome shotgun (WGS) entry which is preliminary data.</text>
</comment>
<keyword evidence="2" id="KW-0479">Metal-binding</keyword>
<evidence type="ECO:0000256" key="3">
    <source>
        <dbReference type="ARBA" id="ARBA00022771"/>
    </source>
</evidence>
<evidence type="ECO:0000313" key="11">
    <source>
        <dbReference type="Proteomes" id="UP001162131"/>
    </source>
</evidence>
<dbReference type="SUPFAM" id="SSF46934">
    <property type="entry name" value="UBA-like"/>
    <property type="match status" value="1"/>
</dbReference>
<evidence type="ECO:0000259" key="9">
    <source>
        <dbReference type="PROSITE" id="PS51745"/>
    </source>
</evidence>
<evidence type="ECO:0000313" key="10">
    <source>
        <dbReference type="EMBL" id="CAG9329277.1"/>
    </source>
</evidence>
<dbReference type="InterPro" id="IPR000270">
    <property type="entry name" value="PB1_dom"/>
</dbReference>
<dbReference type="PROSITE" id="PS50030">
    <property type="entry name" value="UBA"/>
    <property type="match status" value="1"/>
</dbReference>
<evidence type="ECO:0008006" key="12">
    <source>
        <dbReference type="Google" id="ProtNLM"/>
    </source>
</evidence>
<protein>
    <recommendedName>
        <fullName evidence="12">Next to BRCA1 gene 1 protein</fullName>
    </recommendedName>
</protein>
<dbReference type="CDD" id="cd05992">
    <property type="entry name" value="PB1"/>
    <property type="match status" value="1"/>
</dbReference>
<dbReference type="Gene3D" id="2.60.40.10">
    <property type="entry name" value="Immunoglobulins"/>
    <property type="match status" value="1"/>
</dbReference>
<sequence length="345" mass="39252">MSLKIKLVYNKEIRKLVKRPETIEDLKAMTQKLFGYKDFCFKYEDTEGDIITISSDSELEDAYEEAISEDIKSIKLYAEEDKSVNAIADAISGINVKNDQDMLPIKRPFINNINSYERNDYEEELRKERKYETAWDNIGCAYCSVYPITGNCYQCTICYNFNLCEDCYFDGNHMHPLVKRIKHGLFGGRNVSIYIPPSMRILNTSGVQNGETVEHGGEIIKKWTILNNGEAQWPHNCTLAKVNGQLEIDPINIPKLMPGDITEIVAVVRVQERSGIFHGEWRLQTPAFQMFGDAFKLEVVVRTLSHEEKVAKMVDMGFGEDASFASLVAHNWDLDAAIASHLIGL</sequence>
<dbReference type="Gene3D" id="3.10.20.90">
    <property type="entry name" value="Phosphatidylinositol 3-kinase Catalytic Subunit, Chain A, domain 1"/>
    <property type="match status" value="1"/>
</dbReference>
<dbReference type="Gene3D" id="1.10.8.10">
    <property type="entry name" value="DNA helicase RuvA subunit, C-terminal domain"/>
    <property type="match status" value="1"/>
</dbReference>
<dbReference type="PANTHER" id="PTHR20930:SF0">
    <property type="entry name" value="PROTEIN ILRUN"/>
    <property type="match status" value="1"/>
</dbReference>
<dbReference type="SUPFAM" id="SSF54277">
    <property type="entry name" value="CAD &amp; PB1 domains"/>
    <property type="match status" value="1"/>
</dbReference>
<dbReference type="InterPro" id="IPR013783">
    <property type="entry name" value="Ig-like_fold"/>
</dbReference>
<evidence type="ECO:0000259" key="7">
    <source>
        <dbReference type="PROSITE" id="PS50030"/>
    </source>
</evidence>
<dbReference type="InterPro" id="IPR000433">
    <property type="entry name" value="Znf_ZZ"/>
</dbReference>
<evidence type="ECO:0000256" key="5">
    <source>
        <dbReference type="ARBA" id="ARBA00023329"/>
    </source>
</evidence>
<evidence type="ECO:0000256" key="4">
    <source>
        <dbReference type="ARBA" id="ARBA00022833"/>
    </source>
</evidence>
<dbReference type="Pfam" id="PF16158">
    <property type="entry name" value="N_BRCA1_IG"/>
    <property type="match status" value="1"/>
</dbReference>
<keyword evidence="11" id="KW-1185">Reference proteome</keyword>
<dbReference type="PROSITE" id="PS51745">
    <property type="entry name" value="PB1"/>
    <property type="match status" value="1"/>
</dbReference>
<dbReference type="InterPro" id="IPR015940">
    <property type="entry name" value="UBA"/>
</dbReference>
<reference evidence="10" key="1">
    <citation type="submission" date="2021-09" db="EMBL/GenBank/DDBJ databases">
        <authorList>
            <consortium name="AG Swart"/>
            <person name="Singh M."/>
            <person name="Singh A."/>
            <person name="Seah K."/>
            <person name="Emmerich C."/>
        </authorList>
    </citation>
    <scope>NUCLEOTIDE SEQUENCE</scope>
    <source>
        <strain evidence="10">ATCC30299</strain>
    </source>
</reference>
<dbReference type="Pfam" id="PF00564">
    <property type="entry name" value="PB1"/>
    <property type="match status" value="1"/>
</dbReference>
<keyword evidence="5" id="KW-0968">Cytoplasmic vesicle</keyword>
<dbReference type="Proteomes" id="UP001162131">
    <property type="component" value="Unassembled WGS sequence"/>
</dbReference>
<dbReference type="SMART" id="SM00666">
    <property type="entry name" value="PB1"/>
    <property type="match status" value="1"/>
</dbReference>
<dbReference type="InterPro" id="IPR043145">
    <property type="entry name" value="Znf_ZZ_sf"/>
</dbReference>
<proteinExistence type="predicted"/>
<evidence type="ECO:0000256" key="1">
    <source>
        <dbReference type="ARBA" id="ARBA00004419"/>
    </source>
</evidence>
<keyword evidence="3 6" id="KW-0863">Zinc-finger</keyword>
<dbReference type="GO" id="GO:0008270">
    <property type="term" value="F:zinc ion binding"/>
    <property type="evidence" value="ECO:0007669"/>
    <property type="project" value="UniProtKB-KW"/>
</dbReference>
<feature type="domain" description="PB1" evidence="9">
    <location>
        <begin position="1"/>
        <end position="81"/>
    </location>
</feature>
<dbReference type="PROSITE" id="PS50135">
    <property type="entry name" value="ZF_ZZ_2"/>
    <property type="match status" value="1"/>
</dbReference>
<dbReference type="EMBL" id="CAJZBQ010000047">
    <property type="protein sequence ID" value="CAG9329277.1"/>
    <property type="molecule type" value="Genomic_DNA"/>
</dbReference>
<dbReference type="GO" id="GO:0031410">
    <property type="term" value="C:cytoplasmic vesicle"/>
    <property type="evidence" value="ECO:0007669"/>
    <property type="project" value="UniProtKB-KW"/>
</dbReference>
<dbReference type="CDD" id="cd14947">
    <property type="entry name" value="NBR1_like"/>
    <property type="match status" value="1"/>
</dbReference>
<gene>
    <name evidence="10" type="ORF">BSTOLATCC_MIC48103</name>
</gene>
<dbReference type="PANTHER" id="PTHR20930">
    <property type="entry name" value="OVARIAN CARCINOMA ANTIGEN CA125-RELATED"/>
    <property type="match status" value="1"/>
</dbReference>
<dbReference type="Gene3D" id="3.30.60.90">
    <property type="match status" value="1"/>
</dbReference>
<dbReference type="InterPro" id="IPR053793">
    <property type="entry name" value="PB1-like"/>
</dbReference>
<organism evidence="10 11">
    <name type="scientific">Blepharisma stoltei</name>
    <dbReference type="NCBI Taxonomy" id="1481888"/>
    <lineage>
        <taxon>Eukaryota</taxon>
        <taxon>Sar</taxon>
        <taxon>Alveolata</taxon>
        <taxon>Ciliophora</taxon>
        <taxon>Postciliodesmatophora</taxon>
        <taxon>Heterotrichea</taxon>
        <taxon>Heterotrichida</taxon>
        <taxon>Blepharismidae</taxon>
        <taxon>Blepharisma</taxon>
    </lineage>
</organism>
<evidence type="ECO:0000259" key="8">
    <source>
        <dbReference type="PROSITE" id="PS50135"/>
    </source>
</evidence>
<accession>A0AAU9K0V5</accession>
<dbReference type="PROSITE" id="PS01357">
    <property type="entry name" value="ZF_ZZ_1"/>
    <property type="match status" value="1"/>
</dbReference>
<dbReference type="InterPro" id="IPR032350">
    <property type="entry name" value="Nbr1_FW"/>
</dbReference>
<keyword evidence="4" id="KW-0862">Zinc</keyword>
<feature type="domain" description="ZZ-type" evidence="8">
    <location>
        <begin position="135"/>
        <end position="185"/>
    </location>
</feature>
<comment type="subcellular location">
    <subcellularLocation>
        <location evidence="1">Cytoplasmic vesicle</location>
        <location evidence="1">Autophagosome</location>
    </subcellularLocation>
</comment>
<dbReference type="SUPFAM" id="SSF57850">
    <property type="entry name" value="RING/U-box"/>
    <property type="match status" value="1"/>
</dbReference>
<dbReference type="InterPro" id="IPR009060">
    <property type="entry name" value="UBA-like_sf"/>
</dbReference>
<evidence type="ECO:0000256" key="6">
    <source>
        <dbReference type="PROSITE-ProRule" id="PRU00228"/>
    </source>
</evidence>
<dbReference type="GO" id="GO:0005776">
    <property type="term" value="C:autophagosome"/>
    <property type="evidence" value="ECO:0007669"/>
    <property type="project" value="UniProtKB-SubCell"/>
</dbReference>
<name>A0AAU9K0V5_9CILI</name>
<dbReference type="SMART" id="SM00291">
    <property type="entry name" value="ZnF_ZZ"/>
    <property type="match status" value="1"/>
</dbReference>